<accession>A0A4D7AUV8</accession>
<feature type="transmembrane region" description="Helical" evidence="1">
    <location>
        <begin position="163"/>
        <end position="186"/>
    </location>
</feature>
<keyword evidence="3" id="KW-1185">Reference proteome</keyword>
<reference evidence="3" key="1">
    <citation type="submission" date="2018-12" db="EMBL/GenBank/DDBJ databases">
        <title>Dusodibacter welbiota gen. nov., sp. nov., isolated from human faeces and emended description of the Oscillibacter genus.</title>
        <authorList>
            <person name="Le Roy T."/>
            <person name="Van der Smissen P."/>
            <person name="Delzenne N."/>
            <person name="Muccioli G."/>
            <person name="Collet J.F."/>
            <person name="Cani P.D."/>
        </authorList>
    </citation>
    <scope>NUCLEOTIDE SEQUENCE [LARGE SCALE GENOMIC DNA]</scope>
    <source>
        <strain evidence="3">J115</strain>
    </source>
</reference>
<protein>
    <submittedName>
        <fullName evidence="2">DUF2812 domain-containing protein</fullName>
    </submittedName>
</protein>
<sequence>MGAENRHGQSSYRKSCPISIYDVAAVETWLEDLARKGENPVCFTGSRVDLLLDEPWECRFRLQPLQRWKEALDPERVEAYRSMGWRLVGQLGPFWVWRCDDPNAPELDTDPVVQGEGYRYLKRRMIFRTVGGGLIWLVMTAYFILAVALSAASLENILRNASWLGFVAAPLVAAALLTILGMQLWLDARNTWRLWKTLTAGVPLERPKLYRRQLRLGQLAWGAALVISVLNLVVSIQNLDGNPSGWDHAARTVYEAGERPPVQMVLADLTALDGLEPLRTEVQEKSLPIAPEMYAARQSAVLPDGEQAFLQTAYYRMLTAGLAQTLTAELTENRAGFLDSRPELPLDPIEAPALDGFWWAEEADGIGSPEQFAVLRQGKQVLTLWYTGSADLRTETAYLTSLLEK</sequence>
<dbReference type="KEGG" id="obj:EIO64_02460"/>
<dbReference type="AlphaFoldDB" id="A0A4D7AUV8"/>
<evidence type="ECO:0000256" key="1">
    <source>
        <dbReference type="SAM" id="Phobius"/>
    </source>
</evidence>
<dbReference type="EMBL" id="CP034413">
    <property type="protein sequence ID" value="QCI58227.1"/>
    <property type="molecule type" value="Genomic_DNA"/>
</dbReference>
<keyword evidence="1" id="KW-1133">Transmembrane helix</keyword>
<feature type="transmembrane region" description="Helical" evidence="1">
    <location>
        <begin position="129"/>
        <end position="151"/>
    </location>
</feature>
<proteinExistence type="predicted"/>
<gene>
    <name evidence="2" type="ORF">EIO64_02460</name>
</gene>
<evidence type="ECO:0000313" key="3">
    <source>
        <dbReference type="Proteomes" id="UP000298642"/>
    </source>
</evidence>
<keyword evidence="1" id="KW-0472">Membrane</keyword>
<feature type="transmembrane region" description="Helical" evidence="1">
    <location>
        <begin position="216"/>
        <end position="234"/>
    </location>
</feature>
<name>A0A4D7AUV8_9FIRM</name>
<organism evidence="2 3">
    <name type="scientific">Dysosmobacter welbionis</name>
    <dbReference type="NCBI Taxonomy" id="2093857"/>
    <lineage>
        <taxon>Bacteria</taxon>
        <taxon>Bacillati</taxon>
        <taxon>Bacillota</taxon>
        <taxon>Clostridia</taxon>
        <taxon>Eubacteriales</taxon>
        <taxon>Oscillospiraceae</taxon>
        <taxon>Dysosmobacter</taxon>
    </lineage>
</organism>
<dbReference type="RefSeq" id="WP_136890741.1">
    <property type="nucleotide sequence ID" value="NZ_CP034413.3"/>
</dbReference>
<keyword evidence="1" id="KW-0812">Transmembrane</keyword>
<dbReference type="Proteomes" id="UP000298642">
    <property type="component" value="Chromosome"/>
</dbReference>
<evidence type="ECO:0000313" key="2">
    <source>
        <dbReference type="EMBL" id="QCI58227.1"/>
    </source>
</evidence>